<sequence length="191" mass="21725">MEELKMESKKIIMQQFFENVGGSRLLDWLEEVGYYTAPASMKHHASYEGSLFDHSLQVTHELIMLTDKLGLKWQRKESPAVVGMLHDVCKMDDYVIQQEVVSVDQGGGPVYGPGQAVWNEEALWPGHGDKSLIMLMGHIDLTVEEKLCIRYHMGAFADSKEWKYYTEAVKRCPNVLYTHTADMIATKIKGV</sequence>
<dbReference type="RefSeq" id="WP_120468682.1">
    <property type="nucleotide sequence ID" value="NZ_RAYQ01000006.1"/>
</dbReference>
<dbReference type="AlphaFoldDB" id="A0A3A9AY22"/>
<organism evidence="1 2">
    <name type="scientific">Parablautia intestinalis</name>
    <dbReference type="NCBI Taxonomy" id="2320100"/>
    <lineage>
        <taxon>Bacteria</taxon>
        <taxon>Bacillati</taxon>
        <taxon>Bacillota</taxon>
        <taxon>Clostridia</taxon>
        <taxon>Lachnospirales</taxon>
        <taxon>Lachnospiraceae</taxon>
        <taxon>Parablautia</taxon>
    </lineage>
</organism>
<dbReference type="OrthoDB" id="357543at2"/>
<dbReference type="SUPFAM" id="SSF109604">
    <property type="entry name" value="HD-domain/PDEase-like"/>
    <property type="match status" value="1"/>
</dbReference>
<gene>
    <name evidence="1" type="ORF">D7V94_08335</name>
</gene>
<comment type="caution">
    <text evidence="1">The sequence shown here is derived from an EMBL/GenBank/DDBJ whole genome shotgun (WGS) entry which is preliminary data.</text>
</comment>
<evidence type="ECO:0008006" key="3">
    <source>
        <dbReference type="Google" id="ProtNLM"/>
    </source>
</evidence>
<evidence type="ECO:0000313" key="2">
    <source>
        <dbReference type="Proteomes" id="UP000280696"/>
    </source>
</evidence>
<reference evidence="1 2" key="1">
    <citation type="submission" date="2018-09" db="EMBL/GenBank/DDBJ databases">
        <title>Murine metabolic-syndrome-specific gut microbial biobank.</title>
        <authorList>
            <person name="Liu C."/>
        </authorList>
    </citation>
    <scope>NUCLEOTIDE SEQUENCE [LARGE SCALE GENOMIC DNA]</scope>
    <source>
        <strain evidence="1 2">0.1xD8-82</strain>
    </source>
</reference>
<protein>
    <recommendedName>
        <fullName evidence="3">HD domain-containing protein</fullName>
    </recommendedName>
</protein>
<accession>A0A3A9AY22</accession>
<proteinExistence type="predicted"/>
<evidence type="ECO:0000313" key="1">
    <source>
        <dbReference type="EMBL" id="RKI92066.1"/>
    </source>
</evidence>
<dbReference type="Gene3D" id="1.10.3210.10">
    <property type="entry name" value="Hypothetical protein af1432"/>
    <property type="match status" value="1"/>
</dbReference>
<keyword evidence="2" id="KW-1185">Reference proteome</keyword>
<dbReference type="Proteomes" id="UP000280696">
    <property type="component" value="Unassembled WGS sequence"/>
</dbReference>
<name>A0A3A9AY22_9FIRM</name>
<dbReference type="EMBL" id="RAYQ01000006">
    <property type="protein sequence ID" value="RKI92066.1"/>
    <property type="molecule type" value="Genomic_DNA"/>
</dbReference>